<dbReference type="GO" id="GO:0051285">
    <property type="term" value="C:cell cortex of cell tip"/>
    <property type="evidence" value="ECO:0007669"/>
    <property type="project" value="TreeGrafter"/>
</dbReference>
<dbReference type="InterPro" id="IPR009571">
    <property type="entry name" value="SUR7/Rim9-like_fungi"/>
</dbReference>
<sequence length="429" mass="46069">MAAITKVSVPKRSIFQFRLSAIVPVICSTAALVLTLIAVLSGTKPGMFEDSYLMRFNTTGLGQNIIDFQPVNTAAKVKRLDNPLTLLPNPLGLPTLTLPSPSLPTNLPTPTIPAVLTSIPAALTSLFPIPTALGQNPLAAINNAFQDITGNISGLISSGLNGAEAGLVQAVEQKLGIAQYYTLHVLNICEGTSTGGSGMNITKCKHYTDKTSGVFSLIAAVPSSVTVLNSKITVPILGDVSEMGQLLKSLSPILGTFYLAIYIVSIIGSAGSALLTLVEIFFRPNRIVLRLSMLTATLASLFHGTAALSASVGSVAITSVVNSIGGGIGLAADEGSSFLALVWVAWVLSVVTSVYWLSIWFVEFREISYKARPRSAFEMSDWRGIFKEVWRDFWLPREEKKRVPVEMKATRKRPSRNVNLRQRSSFSQL</sequence>
<dbReference type="PANTHER" id="PTHR28019">
    <property type="entry name" value="CELL MEMBRANE PROTEIN YLR413W-RELATED"/>
    <property type="match status" value="1"/>
</dbReference>
<evidence type="ECO:0000256" key="2">
    <source>
        <dbReference type="SAM" id="Phobius"/>
    </source>
</evidence>
<feature type="compositionally biased region" description="Polar residues" evidence="1">
    <location>
        <begin position="416"/>
        <end position="429"/>
    </location>
</feature>
<evidence type="ECO:0000256" key="1">
    <source>
        <dbReference type="SAM" id="MobiDB-lite"/>
    </source>
</evidence>
<keyword evidence="4" id="KW-1185">Reference proteome</keyword>
<protein>
    <submittedName>
        <fullName evidence="3">Uncharacterized protein</fullName>
    </submittedName>
</protein>
<dbReference type="InterPro" id="IPR052413">
    <property type="entry name" value="SUR7_domain"/>
</dbReference>
<evidence type="ECO:0000313" key="3">
    <source>
        <dbReference type="EMBL" id="RDW88442.1"/>
    </source>
</evidence>
<feature type="transmembrane region" description="Helical" evidence="2">
    <location>
        <begin position="21"/>
        <end position="40"/>
    </location>
</feature>
<evidence type="ECO:0000313" key="4">
    <source>
        <dbReference type="Proteomes" id="UP000256645"/>
    </source>
</evidence>
<dbReference type="OrthoDB" id="4159154at2759"/>
<keyword evidence="2" id="KW-0812">Transmembrane</keyword>
<reference evidence="3 4" key="1">
    <citation type="journal article" date="2018" name="IMA Fungus">
        <title>IMA Genome-F 9: Draft genome sequence of Annulohypoxylon stygium, Aspergillus mulundensis, Berkeleyomyces basicola (syn. Thielaviopsis basicola), Ceratocystis smalleyi, two Cercospora beticola strains, Coleophoma cylindrospora, Fusarium fracticaudum, Phialophora cf. hyalina, and Morchella septimelata.</title>
        <authorList>
            <person name="Wingfield B.D."/>
            <person name="Bills G.F."/>
            <person name="Dong Y."/>
            <person name="Huang W."/>
            <person name="Nel W.J."/>
            <person name="Swalarsk-Parry B.S."/>
            <person name="Vaghefi N."/>
            <person name="Wilken P.M."/>
            <person name="An Z."/>
            <person name="de Beer Z.W."/>
            <person name="De Vos L."/>
            <person name="Chen L."/>
            <person name="Duong T.A."/>
            <person name="Gao Y."/>
            <person name="Hammerbacher A."/>
            <person name="Kikkert J.R."/>
            <person name="Li Y."/>
            <person name="Li H."/>
            <person name="Li K."/>
            <person name="Li Q."/>
            <person name="Liu X."/>
            <person name="Ma X."/>
            <person name="Naidoo K."/>
            <person name="Pethybridge S.J."/>
            <person name="Sun J."/>
            <person name="Steenkamp E.T."/>
            <person name="van der Nest M.A."/>
            <person name="van Wyk S."/>
            <person name="Wingfield M.J."/>
            <person name="Xiong C."/>
            <person name="Yue Q."/>
            <person name="Zhang X."/>
        </authorList>
    </citation>
    <scope>NUCLEOTIDE SEQUENCE [LARGE SCALE GENOMIC DNA]</scope>
    <source>
        <strain evidence="3 4">BP6252</strain>
    </source>
</reference>
<keyword evidence="2" id="KW-0472">Membrane</keyword>
<dbReference type="PANTHER" id="PTHR28019:SF7">
    <property type="entry name" value="SUR7 PROTEIN"/>
    <property type="match status" value="1"/>
</dbReference>
<dbReference type="Pfam" id="PF06687">
    <property type="entry name" value="SUR7"/>
    <property type="match status" value="1"/>
</dbReference>
<accession>A0A3D8SQ73</accession>
<feature type="transmembrane region" description="Helical" evidence="2">
    <location>
        <begin position="294"/>
        <end position="317"/>
    </location>
</feature>
<dbReference type="AlphaFoldDB" id="A0A3D8SQ73"/>
<comment type="caution">
    <text evidence="3">The sequence shown here is derived from an EMBL/GenBank/DDBJ whole genome shotgun (WGS) entry which is preliminary data.</text>
</comment>
<dbReference type="EMBL" id="PDLM01000001">
    <property type="protein sequence ID" value="RDW88442.1"/>
    <property type="molecule type" value="Genomic_DNA"/>
</dbReference>
<dbReference type="GO" id="GO:0005886">
    <property type="term" value="C:plasma membrane"/>
    <property type="evidence" value="ECO:0007669"/>
    <property type="project" value="InterPro"/>
</dbReference>
<feature type="transmembrane region" description="Helical" evidence="2">
    <location>
        <begin position="257"/>
        <end position="282"/>
    </location>
</feature>
<feature type="region of interest" description="Disordered" evidence="1">
    <location>
        <begin position="406"/>
        <end position="429"/>
    </location>
</feature>
<name>A0A3D8SQ73_9HELO</name>
<gene>
    <name evidence="3" type="ORF">BP6252_00474</name>
</gene>
<dbReference type="Proteomes" id="UP000256645">
    <property type="component" value="Unassembled WGS sequence"/>
</dbReference>
<proteinExistence type="predicted"/>
<dbReference type="GO" id="GO:0031505">
    <property type="term" value="P:fungal-type cell wall organization"/>
    <property type="evidence" value="ECO:0007669"/>
    <property type="project" value="TreeGrafter"/>
</dbReference>
<keyword evidence="2" id="KW-1133">Transmembrane helix</keyword>
<organism evidence="3 4">
    <name type="scientific">Coleophoma cylindrospora</name>
    <dbReference type="NCBI Taxonomy" id="1849047"/>
    <lineage>
        <taxon>Eukaryota</taxon>
        <taxon>Fungi</taxon>
        <taxon>Dikarya</taxon>
        <taxon>Ascomycota</taxon>
        <taxon>Pezizomycotina</taxon>
        <taxon>Leotiomycetes</taxon>
        <taxon>Helotiales</taxon>
        <taxon>Dermateaceae</taxon>
        <taxon>Coleophoma</taxon>
    </lineage>
</organism>
<feature type="transmembrane region" description="Helical" evidence="2">
    <location>
        <begin position="337"/>
        <end position="362"/>
    </location>
</feature>